<keyword evidence="3" id="KW-0479">Metal-binding</keyword>
<keyword evidence="6 10" id="KW-1133">Transmembrane helix</keyword>
<dbReference type="SMART" id="SM00184">
    <property type="entry name" value="RING"/>
    <property type="match status" value="1"/>
</dbReference>
<dbReference type="InterPro" id="IPR013083">
    <property type="entry name" value="Znf_RING/FYVE/PHD"/>
</dbReference>
<reference evidence="12" key="1">
    <citation type="submission" date="2021-06" db="EMBL/GenBank/DDBJ databases">
        <authorList>
            <person name="Kallberg Y."/>
            <person name="Tangrot J."/>
            <person name="Rosling A."/>
        </authorList>
    </citation>
    <scope>NUCLEOTIDE SEQUENCE</scope>
    <source>
        <strain evidence="12">AZ414A</strain>
    </source>
</reference>
<dbReference type="PANTHER" id="PTHR47168:SF1">
    <property type="entry name" value="OS02G0798600 PROTEIN"/>
    <property type="match status" value="1"/>
</dbReference>
<comment type="caution">
    <text evidence="12">The sequence shown here is derived from an EMBL/GenBank/DDBJ whole genome shotgun (WGS) entry which is preliminary data.</text>
</comment>
<protein>
    <submittedName>
        <fullName evidence="12">10066_t:CDS:1</fullName>
    </submittedName>
</protein>
<dbReference type="CDD" id="cd16473">
    <property type="entry name" value="RING-H2_RNF103"/>
    <property type="match status" value="1"/>
</dbReference>
<dbReference type="OrthoDB" id="8062037at2759"/>
<evidence type="ECO:0000256" key="10">
    <source>
        <dbReference type="SAM" id="Phobius"/>
    </source>
</evidence>
<dbReference type="InterPro" id="IPR051653">
    <property type="entry name" value="E3_ligase_sorting_rcpt"/>
</dbReference>
<evidence type="ECO:0000256" key="4">
    <source>
        <dbReference type="ARBA" id="ARBA00022771"/>
    </source>
</evidence>
<evidence type="ECO:0000256" key="2">
    <source>
        <dbReference type="ARBA" id="ARBA00022692"/>
    </source>
</evidence>
<keyword evidence="5" id="KW-0862">Zinc</keyword>
<feature type="transmembrane region" description="Helical" evidence="10">
    <location>
        <begin position="127"/>
        <end position="149"/>
    </location>
</feature>
<dbReference type="GO" id="GO:0008270">
    <property type="term" value="F:zinc ion binding"/>
    <property type="evidence" value="ECO:0007669"/>
    <property type="project" value="UniProtKB-KW"/>
</dbReference>
<evidence type="ECO:0000256" key="6">
    <source>
        <dbReference type="ARBA" id="ARBA00022989"/>
    </source>
</evidence>
<dbReference type="AlphaFoldDB" id="A0A9N8W5U9"/>
<dbReference type="PROSITE" id="PS50089">
    <property type="entry name" value="ZF_RING_2"/>
    <property type="match status" value="1"/>
</dbReference>
<sequence>MEINSFLYFWPEEYSKLNKSDKWIAYINATGCINIEQNILSAQSNNSNVIVLYSYPQKKEQCIPRSDEFLLPVFVNTDERCKNFSSNSNSSNLNTFIKHITTQSTGEYNSNNSNNDNVIETYQTAMIVLYVISGAVLGIFIIIVFTNLVKRRLQSRQPIHPIGGNNQQNRGITKAVLDSFPVYSFSLKKNVNEDIEKGHDKVTYELETLKTVDDEKGNLTVDEINQVEKTHDISIENKEIKDKNIATTDENIMNNLSQNGQKVISQNSLNNDNLTLFNNKVTEVQSTCPICLGDFESGEEVRILPCGHQYHTACIDTWLLEISSLCPMCKADYTSWNIDLSNSLHGDISASTDSSGIFPHFRWIKYLTSIRSRRRSRRRRTRINAGEGKLGKLKMAKDIIDECIDDQTIILKLKERFENTNDERERQKIHNTIIREMSIHFYCKEVNLYPLLEKHLPDGKSVCEKCRQTNKEIKKELAKLDVDEAQGKVFPRFKEAIAADVIKEAGAKYASSRSLAPTHPHPDAPNEVKSAVATAPVDKARDIPREFVDTGR</sequence>
<name>A0A9N8W5U9_9GLOM</name>
<evidence type="ECO:0000256" key="1">
    <source>
        <dbReference type="ARBA" id="ARBA00004167"/>
    </source>
</evidence>
<keyword evidence="2 10" id="KW-0812">Transmembrane</keyword>
<dbReference type="Proteomes" id="UP000789706">
    <property type="component" value="Unassembled WGS sequence"/>
</dbReference>
<dbReference type="SUPFAM" id="SSF57850">
    <property type="entry name" value="RING/U-box"/>
    <property type="match status" value="1"/>
</dbReference>
<evidence type="ECO:0000256" key="7">
    <source>
        <dbReference type="ARBA" id="ARBA00023136"/>
    </source>
</evidence>
<feature type="compositionally biased region" description="Basic and acidic residues" evidence="9">
    <location>
        <begin position="538"/>
        <end position="552"/>
    </location>
</feature>
<evidence type="ECO:0000256" key="5">
    <source>
        <dbReference type="ARBA" id="ARBA00022833"/>
    </source>
</evidence>
<dbReference type="GO" id="GO:0016020">
    <property type="term" value="C:membrane"/>
    <property type="evidence" value="ECO:0007669"/>
    <property type="project" value="UniProtKB-SubCell"/>
</dbReference>
<keyword evidence="13" id="KW-1185">Reference proteome</keyword>
<dbReference type="Gene3D" id="3.30.40.10">
    <property type="entry name" value="Zinc/RING finger domain, C3HC4 (zinc finger)"/>
    <property type="match status" value="1"/>
</dbReference>
<keyword evidence="4 8" id="KW-0863">Zinc-finger</keyword>
<dbReference type="PANTHER" id="PTHR47168">
    <property type="entry name" value="RING ZINC FINGER DOMAIN SUPERFAMILY PROTEIN-RELATED"/>
    <property type="match status" value="1"/>
</dbReference>
<dbReference type="Pfam" id="PF13639">
    <property type="entry name" value="zf-RING_2"/>
    <property type="match status" value="1"/>
</dbReference>
<dbReference type="InterPro" id="IPR001841">
    <property type="entry name" value="Znf_RING"/>
</dbReference>
<evidence type="ECO:0000259" key="11">
    <source>
        <dbReference type="PROSITE" id="PS50089"/>
    </source>
</evidence>
<feature type="domain" description="RING-type" evidence="11">
    <location>
        <begin position="288"/>
        <end position="330"/>
    </location>
</feature>
<organism evidence="12 13">
    <name type="scientific">Diversispora eburnea</name>
    <dbReference type="NCBI Taxonomy" id="1213867"/>
    <lineage>
        <taxon>Eukaryota</taxon>
        <taxon>Fungi</taxon>
        <taxon>Fungi incertae sedis</taxon>
        <taxon>Mucoromycota</taxon>
        <taxon>Glomeromycotina</taxon>
        <taxon>Glomeromycetes</taxon>
        <taxon>Diversisporales</taxon>
        <taxon>Diversisporaceae</taxon>
        <taxon>Diversispora</taxon>
    </lineage>
</organism>
<feature type="region of interest" description="Disordered" evidence="9">
    <location>
        <begin position="509"/>
        <end position="552"/>
    </location>
</feature>
<dbReference type="EMBL" id="CAJVPK010000226">
    <property type="protein sequence ID" value="CAG8478333.1"/>
    <property type="molecule type" value="Genomic_DNA"/>
</dbReference>
<evidence type="ECO:0000256" key="3">
    <source>
        <dbReference type="ARBA" id="ARBA00022723"/>
    </source>
</evidence>
<evidence type="ECO:0000256" key="9">
    <source>
        <dbReference type="SAM" id="MobiDB-lite"/>
    </source>
</evidence>
<evidence type="ECO:0000313" key="12">
    <source>
        <dbReference type="EMBL" id="CAG8478333.1"/>
    </source>
</evidence>
<evidence type="ECO:0000313" key="13">
    <source>
        <dbReference type="Proteomes" id="UP000789706"/>
    </source>
</evidence>
<evidence type="ECO:0000256" key="8">
    <source>
        <dbReference type="PROSITE-ProRule" id="PRU00175"/>
    </source>
</evidence>
<proteinExistence type="predicted"/>
<keyword evidence="7 10" id="KW-0472">Membrane</keyword>
<dbReference type="FunFam" id="3.30.40.10:FF:000388">
    <property type="entry name" value="Putative RING zinc finger domain superfamily protein"/>
    <property type="match status" value="1"/>
</dbReference>
<comment type="subcellular location">
    <subcellularLocation>
        <location evidence="1">Membrane</location>
        <topology evidence="1">Single-pass membrane protein</topology>
    </subcellularLocation>
</comment>
<accession>A0A9N8W5U9</accession>
<gene>
    <name evidence="12" type="ORF">DEBURN_LOCUS3519</name>
</gene>